<evidence type="ECO:0000313" key="9">
    <source>
        <dbReference type="Proteomes" id="UP000681722"/>
    </source>
</evidence>
<evidence type="ECO:0000256" key="7">
    <source>
        <dbReference type="SAM" id="Phobius"/>
    </source>
</evidence>
<keyword evidence="3" id="KW-0479">Metal-binding</keyword>
<dbReference type="InterPro" id="IPR036396">
    <property type="entry name" value="Cyt_P450_sf"/>
</dbReference>
<dbReference type="Pfam" id="PF00067">
    <property type="entry name" value="p450"/>
    <property type="match status" value="1"/>
</dbReference>
<dbReference type="InterPro" id="IPR001128">
    <property type="entry name" value="Cyt_P450"/>
</dbReference>
<keyword evidence="2" id="KW-0349">Heme</keyword>
<proteinExistence type="inferred from homology"/>
<dbReference type="OrthoDB" id="10054585at2759"/>
<keyword evidence="7" id="KW-0472">Membrane</keyword>
<dbReference type="InterPro" id="IPR050196">
    <property type="entry name" value="Cytochrome_P450_Monoox"/>
</dbReference>
<accession>A0A8S2Y3D6</accession>
<dbReference type="Gene3D" id="1.10.630.10">
    <property type="entry name" value="Cytochrome P450"/>
    <property type="match status" value="1"/>
</dbReference>
<organism evidence="8 9">
    <name type="scientific">Didymodactylos carnosus</name>
    <dbReference type="NCBI Taxonomy" id="1234261"/>
    <lineage>
        <taxon>Eukaryota</taxon>
        <taxon>Metazoa</taxon>
        <taxon>Spiralia</taxon>
        <taxon>Gnathifera</taxon>
        <taxon>Rotifera</taxon>
        <taxon>Eurotatoria</taxon>
        <taxon>Bdelloidea</taxon>
        <taxon>Philodinida</taxon>
        <taxon>Philodinidae</taxon>
        <taxon>Didymodactylos</taxon>
    </lineage>
</organism>
<evidence type="ECO:0000256" key="5">
    <source>
        <dbReference type="ARBA" id="ARBA00023004"/>
    </source>
</evidence>
<gene>
    <name evidence="8" type="ORF">SRO942_LOCUS46218</name>
</gene>
<dbReference type="PANTHER" id="PTHR24291:SF50">
    <property type="entry name" value="BIFUNCTIONAL ALBAFLAVENONE MONOOXYGENASE_TERPENE SYNTHASE"/>
    <property type="match status" value="1"/>
</dbReference>
<comment type="similarity">
    <text evidence="1">Belongs to the cytochrome P450 family.</text>
</comment>
<keyword evidence="4" id="KW-0560">Oxidoreductase</keyword>
<keyword evidence="6" id="KW-0503">Monooxygenase</keyword>
<comment type="caution">
    <text evidence="8">The sequence shown here is derived from an EMBL/GenBank/DDBJ whole genome shotgun (WGS) entry which is preliminary data.</text>
</comment>
<name>A0A8S2Y3D6_9BILA</name>
<keyword evidence="7" id="KW-1133">Transmembrane helix</keyword>
<dbReference type="Proteomes" id="UP000681722">
    <property type="component" value="Unassembled WGS sequence"/>
</dbReference>
<dbReference type="EMBL" id="CAJOBC010111792">
    <property type="protein sequence ID" value="CAF4531518.1"/>
    <property type="molecule type" value="Genomic_DNA"/>
</dbReference>
<evidence type="ECO:0000256" key="1">
    <source>
        <dbReference type="ARBA" id="ARBA00010617"/>
    </source>
</evidence>
<evidence type="ECO:0000256" key="3">
    <source>
        <dbReference type="ARBA" id="ARBA00022723"/>
    </source>
</evidence>
<dbReference type="PANTHER" id="PTHR24291">
    <property type="entry name" value="CYTOCHROME P450 FAMILY 4"/>
    <property type="match status" value="1"/>
</dbReference>
<protein>
    <recommendedName>
        <fullName evidence="10">Cytochrome P450</fullName>
    </recommendedName>
</protein>
<evidence type="ECO:0000256" key="2">
    <source>
        <dbReference type="ARBA" id="ARBA00022617"/>
    </source>
</evidence>
<dbReference type="GO" id="GO:0020037">
    <property type="term" value="F:heme binding"/>
    <property type="evidence" value="ECO:0007669"/>
    <property type="project" value="InterPro"/>
</dbReference>
<reference evidence="8" key="1">
    <citation type="submission" date="2021-02" db="EMBL/GenBank/DDBJ databases">
        <authorList>
            <person name="Nowell W R."/>
        </authorList>
    </citation>
    <scope>NUCLEOTIDE SEQUENCE</scope>
</reference>
<sequence>MVLLLLLYTFVVLLSFIFFIVYWKLIRPQKRFYDTFRSQGVPGEPFVPLVGQLSEMRRASEKDAGIAYRMELVQKYGYLYLTGFGPYIRLSVMEPDMIADIFGRSHAQDYQKPTNIDKVFKSLIGVHNLLVSEGSEHERARKMLNSAFHFVKLQSMVSVMVEETAKAINELLLSSTQQKVIDLQRELNTLTLAIIASSAFGKGFETMANAKQIVCRAFTEVLEAIEYRTMRMIHQIPIIAQLPFWRKDVLDKGCREVSDFVDQIIADRRHGKSTSLCPGADILDLLLSAVDAQGQPFTDQEIKDHALAFALAGHETTGNLMARA</sequence>
<dbReference type="SUPFAM" id="SSF48264">
    <property type="entry name" value="Cytochrome P450"/>
    <property type="match status" value="1"/>
</dbReference>
<evidence type="ECO:0000256" key="4">
    <source>
        <dbReference type="ARBA" id="ARBA00023002"/>
    </source>
</evidence>
<dbReference type="GO" id="GO:0005506">
    <property type="term" value="F:iron ion binding"/>
    <property type="evidence" value="ECO:0007669"/>
    <property type="project" value="InterPro"/>
</dbReference>
<dbReference type="AlphaFoldDB" id="A0A8S2Y3D6"/>
<dbReference type="GO" id="GO:0016705">
    <property type="term" value="F:oxidoreductase activity, acting on paired donors, with incorporation or reduction of molecular oxygen"/>
    <property type="evidence" value="ECO:0007669"/>
    <property type="project" value="InterPro"/>
</dbReference>
<keyword evidence="5" id="KW-0408">Iron</keyword>
<keyword evidence="7" id="KW-0812">Transmembrane</keyword>
<feature type="transmembrane region" description="Helical" evidence="7">
    <location>
        <begin position="6"/>
        <end position="23"/>
    </location>
</feature>
<dbReference type="GO" id="GO:0004497">
    <property type="term" value="F:monooxygenase activity"/>
    <property type="evidence" value="ECO:0007669"/>
    <property type="project" value="UniProtKB-KW"/>
</dbReference>
<feature type="non-terminal residue" evidence="8">
    <location>
        <position position="324"/>
    </location>
</feature>
<evidence type="ECO:0000313" key="8">
    <source>
        <dbReference type="EMBL" id="CAF4531518.1"/>
    </source>
</evidence>
<evidence type="ECO:0000256" key="6">
    <source>
        <dbReference type="ARBA" id="ARBA00023033"/>
    </source>
</evidence>
<evidence type="ECO:0008006" key="10">
    <source>
        <dbReference type="Google" id="ProtNLM"/>
    </source>
</evidence>